<gene>
    <name evidence="3" type="ORF">SAMN06273572_10643</name>
</gene>
<keyword evidence="2" id="KW-0560">Oxidoreductase</keyword>
<name>A0A2C9CUE8_9RHOB</name>
<dbReference type="InterPro" id="IPR036291">
    <property type="entry name" value="NAD(P)-bd_dom_sf"/>
</dbReference>
<comment type="similarity">
    <text evidence="1">Belongs to the short-chain dehydrogenases/reductases (SDR) family.</text>
</comment>
<dbReference type="OrthoDB" id="517007at2"/>
<dbReference type="CDD" id="cd05233">
    <property type="entry name" value="SDR_c"/>
    <property type="match status" value="1"/>
</dbReference>
<reference evidence="4" key="1">
    <citation type="submission" date="2017-09" db="EMBL/GenBank/DDBJ databases">
        <authorList>
            <person name="Varghese N."/>
            <person name="Submissions S."/>
        </authorList>
    </citation>
    <scope>NUCLEOTIDE SEQUENCE [LARGE SCALE GENOMIC DNA]</scope>
    <source>
        <strain evidence="4">C7</strain>
    </source>
</reference>
<dbReference type="PANTHER" id="PTHR24321">
    <property type="entry name" value="DEHYDROGENASES, SHORT CHAIN"/>
    <property type="match status" value="1"/>
</dbReference>
<keyword evidence="4" id="KW-1185">Reference proteome</keyword>
<dbReference type="PROSITE" id="PS00061">
    <property type="entry name" value="ADH_SHORT"/>
    <property type="match status" value="1"/>
</dbReference>
<organism evidence="3 4">
    <name type="scientific">Pontivivens marinum</name>
    <dbReference type="NCBI Taxonomy" id="1690039"/>
    <lineage>
        <taxon>Bacteria</taxon>
        <taxon>Pseudomonadati</taxon>
        <taxon>Pseudomonadota</taxon>
        <taxon>Alphaproteobacteria</taxon>
        <taxon>Rhodobacterales</taxon>
        <taxon>Paracoccaceae</taxon>
        <taxon>Pontivivens</taxon>
    </lineage>
</organism>
<evidence type="ECO:0000313" key="4">
    <source>
        <dbReference type="Proteomes" id="UP000220034"/>
    </source>
</evidence>
<dbReference type="PRINTS" id="PR00080">
    <property type="entry name" value="SDRFAMILY"/>
</dbReference>
<dbReference type="AlphaFoldDB" id="A0A2C9CUE8"/>
<dbReference type="EMBL" id="OCTN01000006">
    <property type="protein sequence ID" value="SOH94892.1"/>
    <property type="molecule type" value="Genomic_DNA"/>
</dbReference>
<dbReference type="Proteomes" id="UP000220034">
    <property type="component" value="Unassembled WGS sequence"/>
</dbReference>
<dbReference type="SUPFAM" id="SSF51735">
    <property type="entry name" value="NAD(P)-binding Rossmann-fold domains"/>
    <property type="match status" value="1"/>
</dbReference>
<dbReference type="FunFam" id="3.40.50.720:FF:000084">
    <property type="entry name" value="Short-chain dehydrogenase reductase"/>
    <property type="match status" value="1"/>
</dbReference>
<sequence length="251" mass="25701">MIDLGGKTALITGGARGLGRAIAGTMERAGARICVLDQPSVLAQATLPETWRTIALDLTAPDAQQVLNDALVQIGTLDILIANAGRVPDWRRIGDLDMAEWDAVFALNVRGVAMMLSAAARYLAATRGAVVVMASINGYRAHPDQALYTASKHAVLGLTRAAALDMGRDGVRVNALAPGPILTDALRGRVEQRATAGGPSVDAAIGAMQAETALGRLASEADIANAACFLASPLAAAITGVCLPVEAGLTG</sequence>
<accession>A0A2C9CUE8</accession>
<dbReference type="RefSeq" id="WP_097930915.1">
    <property type="nucleotide sequence ID" value="NZ_OCTN01000006.1"/>
</dbReference>
<evidence type="ECO:0000256" key="1">
    <source>
        <dbReference type="ARBA" id="ARBA00006484"/>
    </source>
</evidence>
<evidence type="ECO:0000256" key="2">
    <source>
        <dbReference type="ARBA" id="ARBA00023002"/>
    </source>
</evidence>
<evidence type="ECO:0000313" key="3">
    <source>
        <dbReference type="EMBL" id="SOH94892.1"/>
    </source>
</evidence>
<dbReference type="InterPro" id="IPR002347">
    <property type="entry name" value="SDR_fam"/>
</dbReference>
<dbReference type="PRINTS" id="PR00081">
    <property type="entry name" value="GDHRDH"/>
</dbReference>
<dbReference type="GO" id="GO:0016491">
    <property type="term" value="F:oxidoreductase activity"/>
    <property type="evidence" value="ECO:0007669"/>
    <property type="project" value="UniProtKB-KW"/>
</dbReference>
<dbReference type="PANTHER" id="PTHR24321:SF8">
    <property type="entry name" value="ESTRADIOL 17-BETA-DEHYDROGENASE 8-RELATED"/>
    <property type="match status" value="1"/>
</dbReference>
<protein>
    <submittedName>
        <fullName evidence="3">NAD(P)-dependent dehydrogenase, short-chain alcohol dehydrogenase family</fullName>
    </submittedName>
</protein>
<dbReference type="InterPro" id="IPR020904">
    <property type="entry name" value="Sc_DH/Rdtase_CS"/>
</dbReference>
<dbReference type="Gene3D" id="3.40.50.720">
    <property type="entry name" value="NAD(P)-binding Rossmann-like Domain"/>
    <property type="match status" value="1"/>
</dbReference>
<dbReference type="Pfam" id="PF13561">
    <property type="entry name" value="adh_short_C2"/>
    <property type="match status" value="1"/>
</dbReference>
<proteinExistence type="inferred from homology"/>